<organism evidence="1 2">
    <name type="scientific">Prevotella nigrescens</name>
    <dbReference type="NCBI Taxonomy" id="28133"/>
    <lineage>
        <taxon>Bacteria</taxon>
        <taxon>Pseudomonadati</taxon>
        <taxon>Bacteroidota</taxon>
        <taxon>Bacteroidia</taxon>
        <taxon>Bacteroidales</taxon>
        <taxon>Prevotellaceae</taxon>
        <taxon>Prevotella</taxon>
    </lineage>
</organism>
<reference evidence="1" key="1">
    <citation type="submission" date="2020-04" db="EMBL/GenBank/DDBJ databases">
        <title>Deep metagenomics examines the oral microbiome during advanced dental caries in children, revealing novel taxa and co-occurrences with host molecules.</title>
        <authorList>
            <person name="Baker J.L."/>
            <person name="Morton J.T."/>
            <person name="Dinis M."/>
            <person name="Alvarez R."/>
            <person name="Tran N.C."/>
            <person name="Knight R."/>
            <person name="Edlund A."/>
        </authorList>
    </citation>
    <scope>NUCLEOTIDE SEQUENCE</scope>
    <source>
        <strain evidence="1">JCVI_32_bin.50</strain>
    </source>
</reference>
<dbReference type="Pfam" id="PF09561">
    <property type="entry name" value="RE_HpaII"/>
    <property type="match status" value="1"/>
</dbReference>
<gene>
    <name evidence="1" type="ORF">HXN55_05830</name>
</gene>
<evidence type="ECO:0000313" key="1">
    <source>
        <dbReference type="EMBL" id="MBF1446889.1"/>
    </source>
</evidence>
<keyword evidence="1" id="KW-0378">Hydrolase</keyword>
<keyword evidence="1" id="KW-0540">Nuclease</keyword>
<dbReference type="AlphaFoldDB" id="A0A9D5WY55"/>
<keyword evidence="1" id="KW-0255">Endonuclease</keyword>
<dbReference type="EMBL" id="JABZTM010000052">
    <property type="protein sequence ID" value="MBF1446889.1"/>
    <property type="molecule type" value="Genomic_DNA"/>
</dbReference>
<proteinExistence type="predicted"/>
<name>A0A9D5WY55_9BACT</name>
<accession>A0A9D5WY55</accession>
<dbReference type="RefSeq" id="WP_278490070.1">
    <property type="nucleotide sequence ID" value="NZ_CAJZDG010000032.1"/>
</dbReference>
<dbReference type="GO" id="GO:0004519">
    <property type="term" value="F:endonuclease activity"/>
    <property type="evidence" value="ECO:0007669"/>
    <property type="project" value="UniProtKB-KW"/>
</dbReference>
<dbReference type="Proteomes" id="UP000787419">
    <property type="component" value="Unassembled WGS sequence"/>
</dbReference>
<evidence type="ECO:0000313" key="2">
    <source>
        <dbReference type="Proteomes" id="UP000787419"/>
    </source>
</evidence>
<comment type="caution">
    <text evidence="1">The sequence shown here is derived from an EMBL/GenBank/DDBJ whole genome shotgun (WGS) entry which is preliminary data.</text>
</comment>
<sequence length="360" mass="41041">MTKTANKGEWSELYVLLKLLGEKKLYAGDGELNRIGNLFYPILKVLRNEQDIHYEYALDGEIIIISEDGKELLRKPVADFLKKANTLLDIIHKEKGTFAIPEIEQFMSEIHCNKIKAGSKQKKDITIVIHDLRTGMTPTLGFSIKSQIGGNSTLFNAGKTTNFTFTITGHNFTDTEIEAINSIDTSSKIRDRIKKIKELGGMFCFDMMDDAICQNNFILIDSWLPLIMANILVESNRGDTKDLKALTEHISTENPLNYDTTYNQHFYAHKVKNFLVATALGMVPHTPWNGTYQANGGYLVVKADGDVLCYHFYDRNLFEDYLYCNTKLETASSSRYGFGKLYKDETNRLCFKLNLQVRFK</sequence>
<dbReference type="InterPro" id="IPR019062">
    <property type="entry name" value="Restrct_endonuc_II_HpaII"/>
</dbReference>
<protein>
    <submittedName>
        <fullName evidence="1">HpaII family restriction endonuclease</fullName>
    </submittedName>
</protein>